<feature type="transmembrane region" description="Helical" evidence="9">
    <location>
        <begin position="554"/>
        <end position="576"/>
    </location>
</feature>
<evidence type="ECO:0000256" key="1">
    <source>
        <dbReference type="ARBA" id="ARBA00004127"/>
    </source>
</evidence>
<protein>
    <submittedName>
        <fullName evidence="10">Uncharacterized protein</fullName>
    </submittedName>
</protein>
<name>A0ABR3PMS0_9PEZI</name>
<feature type="transmembrane region" description="Helical" evidence="9">
    <location>
        <begin position="267"/>
        <end position="292"/>
    </location>
</feature>
<feature type="transmembrane region" description="Helical" evidence="9">
    <location>
        <begin position="188"/>
        <end position="205"/>
    </location>
</feature>
<evidence type="ECO:0000256" key="7">
    <source>
        <dbReference type="ARBA" id="ARBA00023136"/>
    </source>
</evidence>
<feature type="compositionally biased region" description="Basic and acidic residues" evidence="8">
    <location>
        <begin position="583"/>
        <end position="597"/>
    </location>
</feature>
<proteinExistence type="inferred from homology"/>
<feature type="transmembrane region" description="Helical" evidence="9">
    <location>
        <begin position="60"/>
        <end position="78"/>
    </location>
</feature>
<evidence type="ECO:0000256" key="2">
    <source>
        <dbReference type="ARBA" id="ARBA00008335"/>
    </source>
</evidence>
<dbReference type="EMBL" id="JBFMKM010000003">
    <property type="protein sequence ID" value="KAL1310483.1"/>
    <property type="molecule type" value="Genomic_DNA"/>
</dbReference>
<organism evidence="10 11">
    <name type="scientific">Neodothiora populina</name>
    <dbReference type="NCBI Taxonomy" id="2781224"/>
    <lineage>
        <taxon>Eukaryota</taxon>
        <taxon>Fungi</taxon>
        <taxon>Dikarya</taxon>
        <taxon>Ascomycota</taxon>
        <taxon>Pezizomycotina</taxon>
        <taxon>Dothideomycetes</taxon>
        <taxon>Dothideomycetidae</taxon>
        <taxon>Dothideales</taxon>
        <taxon>Dothioraceae</taxon>
        <taxon>Neodothiora</taxon>
    </lineage>
</organism>
<evidence type="ECO:0000256" key="9">
    <source>
        <dbReference type="SAM" id="Phobius"/>
    </source>
</evidence>
<dbReference type="GeneID" id="95974476"/>
<evidence type="ECO:0000256" key="3">
    <source>
        <dbReference type="ARBA" id="ARBA00022448"/>
    </source>
</evidence>
<keyword evidence="6" id="KW-0406">Ion transport</keyword>
<comment type="similarity">
    <text evidence="2">Belongs to the major facilitator superfamily.</text>
</comment>
<keyword evidence="3" id="KW-0813">Transport</keyword>
<evidence type="ECO:0000313" key="10">
    <source>
        <dbReference type="EMBL" id="KAL1310483.1"/>
    </source>
</evidence>
<feature type="compositionally biased region" description="Basic and acidic residues" evidence="8">
    <location>
        <begin position="1"/>
        <end position="12"/>
    </location>
</feature>
<evidence type="ECO:0000256" key="8">
    <source>
        <dbReference type="SAM" id="MobiDB-lite"/>
    </source>
</evidence>
<feature type="transmembrane region" description="Helical" evidence="9">
    <location>
        <begin position="225"/>
        <end position="246"/>
    </location>
</feature>
<feature type="transmembrane region" description="Helical" evidence="9">
    <location>
        <begin position="443"/>
        <end position="461"/>
    </location>
</feature>
<dbReference type="InterPro" id="IPR036259">
    <property type="entry name" value="MFS_trans_sf"/>
</dbReference>
<feature type="transmembrane region" description="Helical" evidence="9">
    <location>
        <begin position="345"/>
        <end position="363"/>
    </location>
</feature>
<accession>A0ABR3PMS0</accession>
<evidence type="ECO:0000256" key="6">
    <source>
        <dbReference type="ARBA" id="ARBA00023065"/>
    </source>
</evidence>
<evidence type="ECO:0000256" key="4">
    <source>
        <dbReference type="ARBA" id="ARBA00022692"/>
    </source>
</evidence>
<feature type="transmembrane region" description="Helical" evidence="9">
    <location>
        <begin position="90"/>
        <end position="111"/>
    </location>
</feature>
<feature type="transmembrane region" description="Helical" evidence="9">
    <location>
        <begin position="383"/>
        <end position="406"/>
    </location>
</feature>
<reference evidence="10 11" key="1">
    <citation type="submission" date="2024-07" db="EMBL/GenBank/DDBJ databases">
        <title>Draft sequence of the Neodothiora populina.</title>
        <authorList>
            <person name="Drown D.D."/>
            <person name="Schuette U.S."/>
            <person name="Buechlein A.B."/>
            <person name="Rusch D.R."/>
            <person name="Winton L.W."/>
            <person name="Adams G.A."/>
        </authorList>
    </citation>
    <scope>NUCLEOTIDE SEQUENCE [LARGE SCALE GENOMIC DNA]</scope>
    <source>
        <strain evidence="10 11">CPC 39397</strain>
    </source>
</reference>
<evidence type="ECO:0000313" key="11">
    <source>
        <dbReference type="Proteomes" id="UP001562354"/>
    </source>
</evidence>
<feature type="transmembrane region" description="Helical" evidence="9">
    <location>
        <begin position="131"/>
        <end position="149"/>
    </location>
</feature>
<feature type="region of interest" description="Disordered" evidence="8">
    <location>
        <begin position="1"/>
        <end position="28"/>
    </location>
</feature>
<dbReference type="PANTHER" id="PTHR23501">
    <property type="entry name" value="MAJOR FACILITATOR SUPERFAMILY"/>
    <property type="match status" value="1"/>
</dbReference>
<dbReference type="RefSeq" id="XP_069203332.1">
    <property type="nucleotide sequence ID" value="XM_069347485.1"/>
</dbReference>
<keyword evidence="5 9" id="KW-1133">Transmembrane helix</keyword>
<keyword evidence="11" id="KW-1185">Reference proteome</keyword>
<dbReference type="SUPFAM" id="SSF103473">
    <property type="entry name" value="MFS general substrate transporter"/>
    <property type="match status" value="1"/>
</dbReference>
<gene>
    <name evidence="10" type="ORF">AAFC00_000773</name>
</gene>
<dbReference type="PANTHER" id="PTHR23501:SF92">
    <property type="entry name" value="GLUTATHIONE EXCHANGER 1-RELATED"/>
    <property type="match status" value="1"/>
</dbReference>
<feature type="region of interest" description="Disordered" evidence="8">
    <location>
        <begin position="583"/>
        <end position="626"/>
    </location>
</feature>
<feature type="transmembrane region" description="Helical" evidence="9">
    <location>
        <begin position="473"/>
        <end position="500"/>
    </location>
</feature>
<feature type="transmembrane region" description="Helical" evidence="9">
    <location>
        <begin position="413"/>
        <end position="431"/>
    </location>
</feature>
<dbReference type="Gene3D" id="1.20.1250.20">
    <property type="entry name" value="MFS general substrate transporter like domains"/>
    <property type="match status" value="1"/>
</dbReference>
<evidence type="ECO:0000256" key="5">
    <source>
        <dbReference type="ARBA" id="ARBA00022989"/>
    </source>
</evidence>
<comment type="subcellular location">
    <subcellularLocation>
        <location evidence="1">Endomembrane system</location>
        <topology evidence="1">Multi-pass membrane protein</topology>
    </subcellularLocation>
</comment>
<keyword evidence="7 9" id="KW-0472">Membrane</keyword>
<sequence>MSRSSDYKEPEIGGRATGTAQPGVDDLPSDLAHDNGQTILMGEKSPGVARIEAISKHMTLYNRVALFISVFLIAYAYGLDGTIRYTYQPIALGTFGQNALISTITVVRTVIGAAAQPTAAKIADVFGRVELLYVSIFFYVLGTVIEAASTNVSGFAAGAVLYQIGYTIVTLLVEVIVADVTSLRSRLAWSYISATPFIINTWVSGDVTSSVLSVTSWKWGVGMWAIIYPFMALPLVLSLLFASQRAKKSGDLANYKTPYQQYGLKKVVVGLFWQLDVIGIILMIATFALILVPFTLAGGASSTWGRAHIIAPLVIGICLIPFFVLWERRALHPLVPFRLLKDRGVWAALGIGCMLNFAWYMQADYLYNVLIVGFNQSIKSATRILSLYSFVSVLTGCGLSLVVRFGVPYLKPFILLGTVLYMISFGILIAFRGDTGGSNVSGLIGGQCLLGFAGGLFSYPTQVSLQAATKHEHLALVTGLYLALYSIGSAFGTSVSGAIWTQLMPGKLSTQLSLVSTNATAVAAAAYADPATFATAYPVGSVERTAVIEAYREVQRLMCITGLCLCVPIVFFALALRNPRLGKEQSRPEAEEGDSIRSGESAAGGSIEKAPRGSGGAMGFARKMFK</sequence>
<dbReference type="Proteomes" id="UP001562354">
    <property type="component" value="Unassembled WGS sequence"/>
</dbReference>
<comment type="caution">
    <text evidence="10">The sequence shown here is derived from an EMBL/GenBank/DDBJ whole genome shotgun (WGS) entry which is preliminary data.</text>
</comment>
<feature type="transmembrane region" description="Helical" evidence="9">
    <location>
        <begin position="304"/>
        <end position="325"/>
    </location>
</feature>
<feature type="transmembrane region" description="Helical" evidence="9">
    <location>
        <begin position="155"/>
        <end position="176"/>
    </location>
</feature>
<keyword evidence="4 9" id="KW-0812">Transmembrane</keyword>